<sequence length="268" mass="30085">MECSSFYNLNSVANSSFFQRSAQNNNCQNAPSRCSFPCSLPALKLKFPSSSFVLHCCDQNDESLSTSAAYDVLGIAPNCTPAQLKAAFRAKVKEFHPDVRQDEGNSDIMIRRVIRAYEMLSDYSRSEIIERECSDPFDEPECEAFDIFVNEAMCIGKACPYSCVKRAPQAFEFSSLTGTARATSQGHGEDYGVQSAVGQCPRSCIYYVTPSQRIILEELLDSIIDAPYDTSAEEDLLYSLLVKAKFENNRYQKPKQQPKVSTKHVDWF</sequence>
<dbReference type="PRINTS" id="PR00625">
    <property type="entry name" value="JDOMAIN"/>
</dbReference>
<reference evidence="2" key="1">
    <citation type="submission" date="2023-03" db="EMBL/GenBank/DDBJ databases">
        <authorList>
            <person name="Julca I."/>
        </authorList>
    </citation>
    <scope>NUCLEOTIDE SEQUENCE</scope>
</reference>
<dbReference type="PANTHER" id="PTHR45295">
    <property type="entry name" value="CHAPERONE PROTEIN DNAJ C76, CHLOROPLASTIC"/>
    <property type="match status" value="1"/>
</dbReference>
<organism evidence="2 3">
    <name type="scientific">Oldenlandia corymbosa var. corymbosa</name>
    <dbReference type="NCBI Taxonomy" id="529605"/>
    <lineage>
        <taxon>Eukaryota</taxon>
        <taxon>Viridiplantae</taxon>
        <taxon>Streptophyta</taxon>
        <taxon>Embryophyta</taxon>
        <taxon>Tracheophyta</taxon>
        <taxon>Spermatophyta</taxon>
        <taxon>Magnoliopsida</taxon>
        <taxon>eudicotyledons</taxon>
        <taxon>Gunneridae</taxon>
        <taxon>Pentapetalae</taxon>
        <taxon>asterids</taxon>
        <taxon>lamiids</taxon>
        <taxon>Gentianales</taxon>
        <taxon>Rubiaceae</taxon>
        <taxon>Rubioideae</taxon>
        <taxon>Spermacoceae</taxon>
        <taxon>Hedyotis-Oldenlandia complex</taxon>
        <taxon>Oldenlandia</taxon>
    </lineage>
</organism>
<name>A0AAV1D542_OLDCO</name>
<dbReference type="Pfam" id="PF00226">
    <property type="entry name" value="DnaJ"/>
    <property type="match status" value="1"/>
</dbReference>
<feature type="domain" description="J" evidence="1">
    <location>
        <begin position="68"/>
        <end position="138"/>
    </location>
</feature>
<dbReference type="AlphaFoldDB" id="A0AAV1D542"/>
<dbReference type="InterPro" id="IPR001623">
    <property type="entry name" value="DnaJ_domain"/>
</dbReference>
<proteinExistence type="predicted"/>
<dbReference type="Gene3D" id="1.10.287.110">
    <property type="entry name" value="DnaJ domain"/>
    <property type="match status" value="1"/>
</dbReference>
<dbReference type="EMBL" id="OX459121">
    <property type="protein sequence ID" value="CAI9102225.1"/>
    <property type="molecule type" value="Genomic_DNA"/>
</dbReference>
<protein>
    <submittedName>
        <fullName evidence="2">OLC1v1000465C4</fullName>
    </submittedName>
</protein>
<gene>
    <name evidence="2" type="ORF">OLC1_LOCUS11610</name>
</gene>
<evidence type="ECO:0000259" key="1">
    <source>
        <dbReference type="PROSITE" id="PS50076"/>
    </source>
</evidence>
<dbReference type="CDD" id="cd06257">
    <property type="entry name" value="DnaJ"/>
    <property type="match status" value="1"/>
</dbReference>
<accession>A0AAV1D542</accession>
<evidence type="ECO:0000313" key="2">
    <source>
        <dbReference type="EMBL" id="CAI9102225.1"/>
    </source>
</evidence>
<dbReference type="SUPFAM" id="SSF46565">
    <property type="entry name" value="Chaperone J-domain"/>
    <property type="match status" value="1"/>
</dbReference>
<dbReference type="PROSITE" id="PS50076">
    <property type="entry name" value="DNAJ_2"/>
    <property type="match status" value="1"/>
</dbReference>
<evidence type="ECO:0000313" key="3">
    <source>
        <dbReference type="Proteomes" id="UP001161247"/>
    </source>
</evidence>
<dbReference type="PANTHER" id="PTHR45295:SF3">
    <property type="entry name" value="CHAPERONE DNAJ-DOMAIN SUPERFAMILY PROTEIN"/>
    <property type="match status" value="1"/>
</dbReference>
<keyword evidence="3" id="KW-1185">Reference proteome</keyword>
<dbReference type="SMART" id="SM00271">
    <property type="entry name" value="DnaJ"/>
    <property type="match status" value="1"/>
</dbReference>
<dbReference type="Proteomes" id="UP001161247">
    <property type="component" value="Chromosome 4"/>
</dbReference>
<dbReference type="InterPro" id="IPR036869">
    <property type="entry name" value="J_dom_sf"/>
</dbReference>
<dbReference type="Gene3D" id="3.30.70.20">
    <property type="match status" value="1"/>
</dbReference>